<sequence>MSAADGHHGPGPRSDDDVADWVRGLGLDGLVDIHVHFLPERVLRKVWAYFDEAEKHYGRPWPVQYRLPQSERVEALRSLAVRAFAPLVYPHKPDMAEWLNGWVREFVADVPEAVPTATLYPEQTVAKYTEDALDAGVRCFKAHVQVGAYDPRDTTLDRAWGAIADAGVPVVIHCGHGPLRGEHTGIGVFDEVLRRHPRLVTVLAHAGMPEYDDALALVRRYPNVHLDTTMVGVPFTEDFMPLPGDWPSRLVDIADRVVLGTDFPNIPYSYSTQLRAVAGWAEGDPRLGEPFLRAVLHDTPSRLLRLG</sequence>
<keyword evidence="1" id="KW-0456">Lyase</keyword>
<gene>
    <name evidence="3" type="ORF">SacazDRAFT_03586</name>
</gene>
<dbReference type="InterPro" id="IPR032466">
    <property type="entry name" value="Metal_Hydrolase"/>
</dbReference>
<evidence type="ECO:0000259" key="2">
    <source>
        <dbReference type="Pfam" id="PF04909"/>
    </source>
</evidence>
<dbReference type="AlphaFoldDB" id="H8G8D1"/>
<organism evidence="3 4">
    <name type="scientific">Saccharomonospora azurea NA-128</name>
    <dbReference type="NCBI Taxonomy" id="882081"/>
    <lineage>
        <taxon>Bacteria</taxon>
        <taxon>Bacillati</taxon>
        <taxon>Actinomycetota</taxon>
        <taxon>Actinomycetes</taxon>
        <taxon>Pseudonocardiales</taxon>
        <taxon>Pseudonocardiaceae</taxon>
        <taxon>Saccharomonospora</taxon>
    </lineage>
</organism>
<proteinExistence type="predicted"/>
<protein>
    <submittedName>
        <fullName evidence="3">TIM-barrel fold metal-dependent hydrolase</fullName>
    </submittedName>
</protein>
<dbReference type="GO" id="GO:0005737">
    <property type="term" value="C:cytoplasm"/>
    <property type="evidence" value="ECO:0007669"/>
    <property type="project" value="TreeGrafter"/>
</dbReference>
<dbReference type="Pfam" id="PF04909">
    <property type="entry name" value="Amidohydro_2"/>
    <property type="match status" value="1"/>
</dbReference>
<dbReference type="Proteomes" id="UP000004705">
    <property type="component" value="Chromosome"/>
</dbReference>
<reference evidence="3 4" key="1">
    <citation type="journal article" date="2012" name="Stand. Genomic Sci.">
        <title>Genome sequence of the soil bacterium Saccharomonospora azurea type strain (NA-128(T)).</title>
        <authorList>
            <person name="Klenk H.P."/>
            <person name="Held B."/>
            <person name="Lucas S."/>
            <person name="Lapidus A."/>
            <person name="Copeland A."/>
            <person name="Hammon N."/>
            <person name="Pitluck S."/>
            <person name="Goodwin L.A."/>
            <person name="Han C."/>
            <person name="Tapia R."/>
            <person name="Brambilla E.M."/>
            <person name="Potter G."/>
            <person name="Land M."/>
            <person name="Ivanova N."/>
            <person name="Rohde M."/>
            <person name="Goker M."/>
            <person name="Detter J.C."/>
            <person name="Kyrpides N.C."/>
            <person name="Woyke T."/>
        </authorList>
    </citation>
    <scope>NUCLEOTIDE SEQUENCE [LARGE SCALE GENOMIC DNA]</scope>
    <source>
        <strain evidence="3 4">NA-128</strain>
    </source>
</reference>
<evidence type="ECO:0000313" key="4">
    <source>
        <dbReference type="Proteomes" id="UP000004705"/>
    </source>
</evidence>
<dbReference type="GO" id="GO:0019748">
    <property type="term" value="P:secondary metabolic process"/>
    <property type="evidence" value="ECO:0007669"/>
    <property type="project" value="TreeGrafter"/>
</dbReference>
<dbReference type="InterPro" id="IPR006680">
    <property type="entry name" value="Amidohydro-rel"/>
</dbReference>
<name>H8G8D1_9PSEU</name>
<dbReference type="OrthoDB" id="5172791at2"/>
<dbReference type="PANTHER" id="PTHR21240">
    <property type="entry name" value="2-AMINO-3-CARBOXYLMUCONATE-6-SEMIALDEHYDE DECARBOXYLASE"/>
    <property type="match status" value="1"/>
</dbReference>
<dbReference type="GO" id="GO:0016787">
    <property type="term" value="F:hydrolase activity"/>
    <property type="evidence" value="ECO:0007669"/>
    <property type="project" value="UniProtKB-KW"/>
</dbReference>
<dbReference type="HOGENOM" id="CLU_044590_0_0_11"/>
<keyword evidence="3" id="KW-0378">Hydrolase</keyword>
<evidence type="ECO:0000256" key="1">
    <source>
        <dbReference type="ARBA" id="ARBA00023239"/>
    </source>
</evidence>
<feature type="domain" description="Amidohydrolase-related" evidence="2">
    <location>
        <begin position="31"/>
        <end position="306"/>
    </location>
</feature>
<dbReference type="InterPro" id="IPR032465">
    <property type="entry name" value="ACMSD"/>
</dbReference>
<dbReference type="RefSeq" id="WP_005443866.1">
    <property type="nucleotide sequence ID" value="NZ_CM001466.1"/>
</dbReference>
<dbReference type="PANTHER" id="PTHR21240:SF28">
    <property type="entry name" value="ISO-OROTATE DECARBOXYLASE (EUROFUNG)"/>
    <property type="match status" value="1"/>
</dbReference>
<dbReference type="SUPFAM" id="SSF51556">
    <property type="entry name" value="Metallo-dependent hydrolases"/>
    <property type="match status" value="1"/>
</dbReference>
<evidence type="ECO:0000313" key="3">
    <source>
        <dbReference type="EMBL" id="EHY90453.1"/>
    </source>
</evidence>
<dbReference type="GO" id="GO:0016831">
    <property type="term" value="F:carboxy-lyase activity"/>
    <property type="evidence" value="ECO:0007669"/>
    <property type="project" value="InterPro"/>
</dbReference>
<keyword evidence="4" id="KW-1185">Reference proteome</keyword>
<dbReference type="CDD" id="cd01292">
    <property type="entry name" value="metallo-dependent_hydrolases"/>
    <property type="match status" value="1"/>
</dbReference>
<dbReference type="Gene3D" id="3.20.20.140">
    <property type="entry name" value="Metal-dependent hydrolases"/>
    <property type="match status" value="1"/>
</dbReference>
<accession>H8G8D1</accession>
<dbReference type="EMBL" id="CM001466">
    <property type="protein sequence ID" value="EHY90453.1"/>
    <property type="molecule type" value="Genomic_DNA"/>
</dbReference>